<dbReference type="EMBL" id="SNRW01000068">
    <property type="protein sequence ID" value="KAA6403727.1"/>
    <property type="molecule type" value="Genomic_DNA"/>
</dbReference>
<dbReference type="InterPro" id="IPR052055">
    <property type="entry name" value="Hepadnavirus_pol/RT"/>
</dbReference>
<comment type="caution">
    <text evidence="2">The sequence shown here is derived from an EMBL/GenBank/DDBJ whole genome shotgun (WGS) entry which is preliminary data.</text>
</comment>
<protein>
    <recommendedName>
        <fullName evidence="4">Reverse transcriptase RNase H-like domain-containing protein</fullName>
    </recommendedName>
</protein>
<accession>A0A5J4X963</accession>
<feature type="compositionally biased region" description="Basic and acidic residues" evidence="1">
    <location>
        <begin position="240"/>
        <end position="262"/>
    </location>
</feature>
<sequence length="512" mass="59048">MEKNEASDGDGEFCGDQCDLNLSSVQSGRQIIELLAAMEIVRPERQNAKRYNAYLERPKLCAQSRSPNTQDDFQKRLRSTLELIQDYLIRAGKRRYNQGPVLFHKVLESNFRGPKKERRLEEDLGLSNFEQQVENRLFQLQRNAVWSFNGLENIYKMPPTSNSRCQEAMLLTDIHPDRRFSDPELGSHNTTTRNVTNIEDSIRVWLDNRNGQVPDQSDENSRGLELAVEHQNNDNANDNFPKERSVEVTKTSERTSQENETRKNRVLGIGNWRDPTHKKQFKRGELHIKLLQKLKDNEVASRVSHNQPLCYTKPNKRITIQTDSSSSGQGATQTRENQEKVFAHGEWKDNYLKSSNQREVTAVLKALPEFRQELIQQQPIGILLLIDNTVTMYYLNKDKGTITIAQLVDKVLKLAEQYNGTIQANHIYGLYNTISDSITKVCRCGDYAIKKEVLQKILKELRIQISMDIFAICANQQCTKYSCITKDKFAVKRKGFKLQWSKEIPLLHSPIS</sequence>
<dbReference type="CDD" id="cd09275">
    <property type="entry name" value="RNase_HI_RT_DIRS1"/>
    <property type="match status" value="1"/>
</dbReference>
<evidence type="ECO:0008006" key="4">
    <source>
        <dbReference type="Google" id="ProtNLM"/>
    </source>
</evidence>
<evidence type="ECO:0000313" key="3">
    <source>
        <dbReference type="Proteomes" id="UP000324800"/>
    </source>
</evidence>
<proteinExistence type="predicted"/>
<dbReference type="AlphaFoldDB" id="A0A5J4X963"/>
<dbReference type="PANTHER" id="PTHR33050">
    <property type="entry name" value="REVERSE TRANSCRIPTASE DOMAIN-CONTAINING PROTEIN"/>
    <property type="match status" value="1"/>
</dbReference>
<feature type="region of interest" description="Disordered" evidence="1">
    <location>
        <begin position="230"/>
        <end position="262"/>
    </location>
</feature>
<evidence type="ECO:0000313" key="2">
    <source>
        <dbReference type="EMBL" id="KAA6403727.1"/>
    </source>
</evidence>
<reference evidence="2 3" key="1">
    <citation type="submission" date="2019-03" db="EMBL/GenBank/DDBJ databases">
        <title>Single cell metagenomics reveals metabolic interactions within the superorganism composed of flagellate Streblomastix strix and complex community of Bacteroidetes bacteria on its surface.</title>
        <authorList>
            <person name="Treitli S.C."/>
            <person name="Kolisko M."/>
            <person name="Husnik F."/>
            <person name="Keeling P."/>
            <person name="Hampl V."/>
        </authorList>
    </citation>
    <scope>NUCLEOTIDE SEQUENCE [LARGE SCALE GENOMIC DNA]</scope>
    <source>
        <strain evidence="2">ST1C</strain>
    </source>
</reference>
<dbReference type="Proteomes" id="UP000324800">
    <property type="component" value="Unassembled WGS sequence"/>
</dbReference>
<dbReference type="PANTHER" id="PTHR33050:SF7">
    <property type="entry name" value="RIBONUCLEASE H"/>
    <property type="match status" value="1"/>
</dbReference>
<evidence type="ECO:0000256" key="1">
    <source>
        <dbReference type="SAM" id="MobiDB-lite"/>
    </source>
</evidence>
<organism evidence="2 3">
    <name type="scientific">Streblomastix strix</name>
    <dbReference type="NCBI Taxonomy" id="222440"/>
    <lineage>
        <taxon>Eukaryota</taxon>
        <taxon>Metamonada</taxon>
        <taxon>Preaxostyla</taxon>
        <taxon>Oxymonadida</taxon>
        <taxon>Streblomastigidae</taxon>
        <taxon>Streblomastix</taxon>
    </lineage>
</organism>
<gene>
    <name evidence="2" type="ORF">EZS28_000746</name>
</gene>
<name>A0A5J4X963_9EUKA</name>